<dbReference type="Proteomes" id="UP000694888">
    <property type="component" value="Unplaced"/>
</dbReference>
<proteinExistence type="predicted"/>
<evidence type="ECO:0000313" key="2">
    <source>
        <dbReference type="Proteomes" id="UP000694888"/>
    </source>
</evidence>
<gene>
    <name evidence="3" type="primary">LOC101850284</name>
</gene>
<reference evidence="3" key="1">
    <citation type="submission" date="2025-08" db="UniProtKB">
        <authorList>
            <consortium name="RefSeq"/>
        </authorList>
    </citation>
    <scope>IDENTIFICATION</scope>
</reference>
<dbReference type="GeneID" id="101850284"/>
<feature type="region of interest" description="Disordered" evidence="1">
    <location>
        <begin position="1"/>
        <end position="28"/>
    </location>
</feature>
<feature type="compositionally biased region" description="Basic residues" evidence="1">
    <location>
        <begin position="1"/>
        <end position="14"/>
    </location>
</feature>
<organism evidence="2 3">
    <name type="scientific">Aplysia californica</name>
    <name type="common">California sea hare</name>
    <dbReference type="NCBI Taxonomy" id="6500"/>
    <lineage>
        <taxon>Eukaryota</taxon>
        <taxon>Metazoa</taxon>
        <taxon>Spiralia</taxon>
        <taxon>Lophotrochozoa</taxon>
        <taxon>Mollusca</taxon>
        <taxon>Gastropoda</taxon>
        <taxon>Heterobranchia</taxon>
        <taxon>Euthyneura</taxon>
        <taxon>Tectipleura</taxon>
        <taxon>Aplysiida</taxon>
        <taxon>Aplysioidea</taxon>
        <taxon>Aplysiidae</taxon>
        <taxon>Aplysia</taxon>
    </lineage>
</organism>
<dbReference type="RefSeq" id="XP_005109314.2">
    <property type="nucleotide sequence ID" value="XM_005109257.3"/>
</dbReference>
<feature type="region of interest" description="Disordered" evidence="1">
    <location>
        <begin position="177"/>
        <end position="200"/>
    </location>
</feature>
<sequence length="423" mass="47006">MIRRHKAKPGKRGHQQFAPDKRESSRLSPVVLSNPVNQAAHWSQESYLLEDLQTQYPLPQVVRCSSRLVPGEEHALPVNVHVPMLLCNGRSARKLLAKHVGNDTRSQILVETDDSIVIPGDYDGNFLRLHARTTQDKSVARSLHDVANSQIPAFVNFSTVTSYTYVGTNGLNGDSGKLSGSTNNVGSEFSSSHVSSRASKISGRSTQEQQKRIFHPPGSVFVVTGTSRGKAKNKRWSRDVLLIRCSDEHGNEVLIPSDQPGEVVEVETPPPGSTKLSLLPKDLMASNRYPGLVRFVYGHHPPRLTPCSNMFTLIDTFEESSLIGCLLYPNHALMIELPMTSSLGFQVALNKEELLDMHVPRQALNVVKTRSDTFMRDLKLKCKFLHRVSPSLAPNLMGQEGEDDMPSATVRTRQYANEAFFYL</sequence>
<evidence type="ECO:0000313" key="3">
    <source>
        <dbReference type="RefSeq" id="XP_005109314.2"/>
    </source>
</evidence>
<accession>A0ABM0K5N5</accession>
<feature type="compositionally biased region" description="Polar residues" evidence="1">
    <location>
        <begin position="177"/>
        <end position="186"/>
    </location>
</feature>
<name>A0ABM0K5N5_APLCA</name>
<protein>
    <submittedName>
        <fullName evidence="3">Uncharacterized protein LOC101850284</fullName>
    </submittedName>
</protein>
<keyword evidence="2" id="KW-1185">Reference proteome</keyword>
<feature type="compositionally biased region" description="Low complexity" evidence="1">
    <location>
        <begin position="187"/>
        <end position="200"/>
    </location>
</feature>
<evidence type="ECO:0000256" key="1">
    <source>
        <dbReference type="SAM" id="MobiDB-lite"/>
    </source>
</evidence>